<keyword evidence="3" id="KW-0378">Hydrolase</keyword>
<dbReference type="GO" id="GO:0046461">
    <property type="term" value="P:neutral lipid catabolic process"/>
    <property type="evidence" value="ECO:0007669"/>
    <property type="project" value="TreeGrafter"/>
</dbReference>
<protein>
    <submittedName>
        <fullName evidence="8">Uncharacterized protein</fullName>
    </submittedName>
</protein>
<keyword evidence="5" id="KW-0472">Membrane</keyword>
<evidence type="ECO:0000313" key="9">
    <source>
        <dbReference type="Proteomes" id="UP001140091"/>
    </source>
</evidence>
<dbReference type="GO" id="GO:0034496">
    <property type="term" value="P:multivesicular body membrane disassembly"/>
    <property type="evidence" value="ECO:0007669"/>
    <property type="project" value="TreeGrafter"/>
</dbReference>
<comment type="similarity">
    <text evidence="1">Belongs to the AB hydrolase superfamily. Lipase family.</text>
</comment>
<evidence type="ECO:0000313" key="8">
    <source>
        <dbReference type="EMBL" id="KAJ2935262.1"/>
    </source>
</evidence>
<gene>
    <name evidence="8" type="ORF">H1R20_g1834</name>
</gene>
<name>A0A9W8JIU7_9AGAR</name>
<feature type="non-terminal residue" evidence="8">
    <location>
        <position position="312"/>
    </location>
</feature>
<reference evidence="8" key="1">
    <citation type="submission" date="2022-06" db="EMBL/GenBank/DDBJ databases">
        <title>Genome Sequence of Candolleomyces eurysporus.</title>
        <authorList>
            <person name="Buettner E."/>
        </authorList>
    </citation>
    <scope>NUCLEOTIDE SEQUENCE</scope>
    <source>
        <strain evidence="8">VTCC 930004</strain>
    </source>
</reference>
<evidence type="ECO:0000256" key="7">
    <source>
        <dbReference type="ARBA" id="ARBA00037847"/>
    </source>
</evidence>
<comment type="caution">
    <text evidence="8">The sequence shown here is derived from an EMBL/GenBank/DDBJ whole genome shotgun (WGS) entry which is preliminary data.</text>
</comment>
<evidence type="ECO:0000256" key="5">
    <source>
        <dbReference type="ARBA" id="ARBA00023136"/>
    </source>
</evidence>
<dbReference type="OrthoDB" id="58570at2759"/>
<organism evidence="8 9">
    <name type="scientific">Candolleomyces eurysporus</name>
    <dbReference type="NCBI Taxonomy" id="2828524"/>
    <lineage>
        <taxon>Eukaryota</taxon>
        <taxon>Fungi</taxon>
        <taxon>Dikarya</taxon>
        <taxon>Basidiomycota</taxon>
        <taxon>Agaricomycotina</taxon>
        <taxon>Agaricomycetes</taxon>
        <taxon>Agaricomycetidae</taxon>
        <taxon>Agaricales</taxon>
        <taxon>Agaricineae</taxon>
        <taxon>Psathyrellaceae</taxon>
        <taxon>Candolleomyces</taxon>
    </lineage>
</organism>
<dbReference type="InterPro" id="IPR050805">
    <property type="entry name" value="ATG15_Lipase"/>
</dbReference>
<dbReference type="AlphaFoldDB" id="A0A9W8JIU7"/>
<sequence>MKIGNSPDSDSAMNKSLSKLDPRLGLPYVQLVLRLVESVEKTHKHRPGAMPGVAEVIMDERQAIILLCSISKHPREKAVWHEMLEHSEARIYKFLARAKEANDTVTIDYVIRRFHEDLPLPSGLILLLQVLTISVSSPCLASASSGPPNAGIGKAVDYAPYTGSNLGRATALGSIGKIQTTPTIVYKPRSLEFLHKTRLRSLQHSECQAQAANGTERLEWDAVQVQGPHVGDRHTLAQLARMAGNAYALPGQKNWYEVDSAWNTSFPFGWEEGEGFRGQVFISSDNNTVVLSIKGTTLSGPTSQLDKYNDNL</sequence>
<dbReference type="PANTHER" id="PTHR47175:SF2">
    <property type="entry name" value="LIPASE ATG15-RELATED"/>
    <property type="match status" value="1"/>
</dbReference>
<keyword evidence="2" id="KW-0812">Transmembrane</keyword>
<dbReference type="PANTHER" id="PTHR47175">
    <property type="entry name" value="LIPASE ATG15-RELATED"/>
    <property type="match status" value="1"/>
</dbReference>
<dbReference type="GO" id="GO:0012505">
    <property type="term" value="C:endomembrane system"/>
    <property type="evidence" value="ECO:0007669"/>
    <property type="project" value="UniProtKB-SubCell"/>
</dbReference>
<dbReference type="GO" id="GO:0006660">
    <property type="term" value="P:phosphatidylserine catabolic process"/>
    <property type="evidence" value="ECO:0007669"/>
    <property type="project" value="TreeGrafter"/>
</dbReference>
<evidence type="ECO:0000256" key="3">
    <source>
        <dbReference type="ARBA" id="ARBA00022801"/>
    </source>
</evidence>
<comment type="subcellular location">
    <subcellularLocation>
        <location evidence="7">Endomembrane system</location>
        <topology evidence="7">Single-pass membrane protein</topology>
    </subcellularLocation>
</comment>
<dbReference type="GO" id="GO:0004620">
    <property type="term" value="F:phospholipase activity"/>
    <property type="evidence" value="ECO:0007669"/>
    <property type="project" value="TreeGrafter"/>
</dbReference>
<proteinExistence type="inferred from homology"/>
<dbReference type="GO" id="GO:0016020">
    <property type="term" value="C:membrane"/>
    <property type="evidence" value="ECO:0007669"/>
    <property type="project" value="TreeGrafter"/>
</dbReference>
<evidence type="ECO:0000256" key="4">
    <source>
        <dbReference type="ARBA" id="ARBA00022989"/>
    </source>
</evidence>
<keyword evidence="9" id="KW-1185">Reference proteome</keyword>
<dbReference type="GO" id="GO:0005775">
    <property type="term" value="C:vacuolar lumen"/>
    <property type="evidence" value="ECO:0007669"/>
    <property type="project" value="TreeGrafter"/>
</dbReference>
<dbReference type="EMBL" id="JANBPK010000657">
    <property type="protein sequence ID" value="KAJ2935262.1"/>
    <property type="molecule type" value="Genomic_DNA"/>
</dbReference>
<evidence type="ECO:0000256" key="2">
    <source>
        <dbReference type="ARBA" id="ARBA00022692"/>
    </source>
</evidence>
<dbReference type="Proteomes" id="UP001140091">
    <property type="component" value="Unassembled WGS sequence"/>
</dbReference>
<evidence type="ECO:0000256" key="1">
    <source>
        <dbReference type="ARBA" id="ARBA00010701"/>
    </source>
</evidence>
<keyword evidence="4" id="KW-1133">Transmembrane helix</keyword>
<accession>A0A9W8JIU7</accession>
<evidence type="ECO:0000256" key="6">
    <source>
        <dbReference type="ARBA" id="ARBA00023180"/>
    </source>
</evidence>
<keyword evidence="6" id="KW-0325">Glycoprotein</keyword>
<dbReference type="GO" id="GO:0034727">
    <property type="term" value="P:piecemeal microautophagy of the nucleus"/>
    <property type="evidence" value="ECO:0007669"/>
    <property type="project" value="TreeGrafter"/>
</dbReference>